<dbReference type="Proteomes" id="UP001211065">
    <property type="component" value="Unassembled WGS sequence"/>
</dbReference>
<feature type="domain" description="SCP2" evidence="1">
    <location>
        <begin position="96"/>
        <end position="142"/>
    </location>
</feature>
<name>A0AAD5U563_9FUNG</name>
<organism evidence="2 3">
    <name type="scientific">Clydaea vesicula</name>
    <dbReference type="NCBI Taxonomy" id="447962"/>
    <lineage>
        <taxon>Eukaryota</taxon>
        <taxon>Fungi</taxon>
        <taxon>Fungi incertae sedis</taxon>
        <taxon>Chytridiomycota</taxon>
        <taxon>Chytridiomycota incertae sedis</taxon>
        <taxon>Chytridiomycetes</taxon>
        <taxon>Lobulomycetales</taxon>
        <taxon>Lobulomycetaceae</taxon>
        <taxon>Clydaea</taxon>
    </lineage>
</organism>
<dbReference type="Pfam" id="PF02036">
    <property type="entry name" value="SCP2"/>
    <property type="match status" value="1"/>
</dbReference>
<proteinExistence type="predicted"/>
<dbReference type="InterPro" id="IPR036527">
    <property type="entry name" value="SCP2_sterol-bd_dom_sf"/>
</dbReference>
<reference evidence="2" key="1">
    <citation type="submission" date="2020-05" db="EMBL/GenBank/DDBJ databases">
        <title>Phylogenomic resolution of chytrid fungi.</title>
        <authorList>
            <person name="Stajich J.E."/>
            <person name="Amses K."/>
            <person name="Simmons R."/>
            <person name="Seto K."/>
            <person name="Myers J."/>
            <person name="Bonds A."/>
            <person name="Quandt C.A."/>
            <person name="Barry K."/>
            <person name="Liu P."/>
            <person name="Grigoriev I."/>
            <person name="Longcore J.E."/>
            <person name="James T.Y."/>
        </authorList>
    </citation>
    <scope>NUCLEOTIDE SEQUENCE</scope>
    <source>
        <strain evidence="2">JEL0476</strain>
    </source>
</reference>
<dbReference type="AlphaFoldDB" id="A0AAD5U563"/>
<comment type="caution">
    <text evidence="2">The sequence shown here is derived from an EMBL/GenBank/DDBJ whole genome shotgun (WGS) entry which is preliminary data.</text>
</comment>
<dbReference type="InterPro" id="IPR003033">
    <property type="entry name" value="SCP2_sterol-bd_dom"/>
</dbReference>
<accession>A0AAD5U563</accession>
<gene>
    <name evidence="2" type="ORF">HK099_007982</name>
</gene>
<evidence type="ECO:0000313" key="2">
    <source>
        <dbReference type="EMBL" id="KAJ3224733.1"/>
    </source>
</evidence>
<sequence>MSNSKKELSHELLPKKNKTTLFSSILIPELQKELDQNSKLAGNLRGLFILQVLHKKKFQTEYYLLFQGRDIKPILSNERPELPKSDSSTFPTPILPVVLVEIEDQDILNFATGGLTGMKAFVGGKIKIVGDLLLAQQLEEVFVKAGGVAKAMSFLEKNKIAGFEVSKPVRKPRTANRSSKL</sequence>
<evidence type="ECO:0000259" key="1">
    <source>
        <dbReference type="Pfam" id="PF02036"/>
    </source>
</evidence>
<protein>
    <recommendedName>
        <fullName evidence="1">SCP2 domain-containing protein</fullName>
    </recommendedName>
</protein>
<evidence type="ECO:0000313" key="3">
    <source>
        <dbReference type="Proteomes" id="UP001211065"/>
    </source>
</evidence>
<dbReference type="EMBL" id="JADGJW010000083">
    <property type="protein sequence ID" value="KAJ3224733.1"/>
    <property type="molecule type" value="Genomic_DNA"/>
</dbReference>
<keyword evidence="3" id="KW-1185">Reference proteome</keyword>
<dbReference type="SUPFAM" id="SSF55718">
    <property type="entry name" value="SCP-like"/>
    <property type="match status" value="1"/>
</dbReference>
<dbReference type="Gene3D" id="3.30.1050.10">
    <property type="entry name" value="SCP2 sterol-binding domain"/>
    <property type="match status" value="1"/>
</dbReference>